<reference evidence="2" key="2">
    <citation type="submission" date="2023-08" db="EMBL/GenBank/DDBJ databases">
        <authorList>
            <person name="Zhao H."/>
            <person name="Wang X."/>
        </authorList>
    </citation>
    <scope>NUCLEOTIDE SEQUENCE</scope>
    <source>
        <strain evidence="2">NC-4</strain>
    </source>
</reference>
<evidence type="ECO:0000259" key="1">
    <source>
        <dbReference type="Pfam" id="PF07435"/>
    </source>
</evidence>
<comment type="caution">
    <text evidence="2">The sequence shown here is derived from an EMBL/GenBank/DDBJ whole genome shotgun (WGS) entry which is preliminary data.</text>
</comment>
<dbReference type="Pfam" id="PF07435">
    <property type="entry name" value="YycH"/>
    <property type="match status" value="1"/>
</dbReference>
<reference evidence="2" key="1">
    <citation type="journal article" date="2021" name="Front Med (Lausanne)">
        <title>The Prevalence and Determinants of Fusidic Acid Resistance Among Methicillin-Resistant Staphylococcus aureus Clinical Isolates in China.</title>
        <authorList>
            <person name="Zhao H."/>
            <person name="Wang X."/>
            <person name="Wang B."/>
            <person name="Xu Y."/>
            <person name="Rao L."/>
            <person name="Wan B."/>
            <person name="Guo Y."/>
            <person name="Wu X."/>
            <person name="Yu J."/>
            <person name="Chen L."/>
            <person name="Li M."/>
            <person name="Yu F."/>
        </authorList>
    </citation>
    <scope>NUCLEOTIDE SEQUENCE</scope>
    <source>
        <strain evidence="2">NC-4</strain>
    </source>
</reference>
<name>A0AAW4YEF4_STAAU</name>
<protein>
    <submittedName>
        <fullName evidence="2">Two-component system activity regulator YycH</fullName>
    </submittedName>
</protein>
<dbReference type="Proteomes" id="UP001200271">
    <property type="component" value="Unassembled WGS sequence"/>
</dbReference>
<organism evidence="2 3">
    <name type="scientific">Staphylococcus aureus</name>
    <dbReference type="NCBI Taxonomy" id="1280"/>
    <lineage>
        <taxon>Bacteria</taxon>
        <taxon>Bacillati</taxon>
        <taxon>Bacillota</taxon>
        <taxon>Bacilli</taxon>
        <taxon>Bacillales</taxon>
        <taxon>Staphylococcaceae</taxon>
        <taxon>Staphylococcus</taxon>
    </lineage>
</organism>
<dbReference type="InterPro" id="IPR009996">
    <property type="entry name" value="YycH"/>
</dbReference>
<dbReference type="EMBL" id="JAIUEN010000720">
    <property type="protein sequence ID" value="MCE3364301.1"/>
    <property type="molecule type" value="Genomic_DNA"/>
</dbReference>
<proteinExistence type="predicted"/>
<evidence type="ECO:0000313" key="3">
    <source>
        <dbReference type="Proteomes" id="UP001200271"/>
    </source>
</evidence>
<feature type="domain" description="Regulatory protein YycH" evidence="1">
    <location>
        <begin position="1"/>
        <end position="95"/>
    </location>
</feature>
<accession>A0AAW4YEF4</accession>
<gene>
    <name evidence="2" type="primary">yycH</name>
    <name evidence="2" type="ORF">LB359_18960</name>
</gene>
<evidence type="ECO:0000313" key="2">
    <source>
        <dbReference type="EMBL" id="MCE3364301.1"/>
    </source>
</evidence>
<feature type="non-terminal residue" evidence="2">
    <location>
        <position position="1"/>
    </location>
</feature>
<sequence>VTWGEKGVFDYRRSLLRTDVVLNSEDNKTLPKLESVRSSLANNSDINFEKVTNIAIGYEMQDNPDHNHIEVQINSELVPRWYVEYDGEWYVYNDGRLE</sequence>
<dbReference type="AlphaFoldDB" id="A0AAW4YEF4"/>
<dbReference type="Gene3D" id="3.10.450.310">
    <property type="match status" value="1"/>
</dbReference>